<dbReference type="GO" id="GO:0008408">
    <property type="term" value="F:3'-5' exonuclease activity"/>
    <property type="evidence" value="ECO:0007669"/>
    <property type="project" value="InterPro"/>
</dbReference>
<dbReference type="InterPro" id="IPR016195">
    <property type="entry name" value="Pol/histidinol_Pase-like"/>
</dbReference>
<dbReference type="Pfam" id="PF02811">
    <property type="entry name" value="PHP"/>
    <property type="match status" value="1"/>
</dbReference>
<evidence type="ECO:0000256" key="1">
    <source>
        <dbReference type="SAM" id="MobiDB-lite"/>
    </source>
</evidence>
<dbReference type="PANTHER" id="PTHR32294">
    <property type="entry name" value="DNA POLYMERASE III SUBUNIT ALPHA"/>
    <property type="match status" value="1"/>
</dbReference>
<feature type="domain" description="Bacterial DNA polymerase III alpha subunit NTPase" evidence="3">
    <location>
        <begin position="368"/>
        <end position="463"/>
    </location>
</feature>
<dbReference type="InterPro" id="IPR004013">
    <property type="entry name" value="PHP_dom"/>
</dbReference>
<dbReference type="AlphaFoldDB" id="A0A0G1UVD5"/>
<dbReference type="Gene3D" id="3.20.20.140">
    <property type="entry name" value="Metal-dependent hydrolases"/>
    <property type="match status" value="1"/>
</dbReference>
<sequence length="551" mass="62880">MGEPKEHFDFVIKNTQDEAYPAALAITNHGHMSSFDRAYLYARDLKKKGVSFKYLPGCELYVHPDLNDWRRLRTAQEEGKEEAQHGSTVENEEETKSGKHYNPIKRRHHLVVLAKSSKGLQGLFSTVSRGYLEGFYRFPRVDYAMLKEHKGELVASTACIGGALAFDLFENFQGTDFWDLVPSLVDDDALRASIRMKMEGTVDRLVDTFGPENFFLELQFNRLPAQHLVNRMLIELHRSTGVPLIATADSHYYNPDVWRERAIYKAIGWLNFKEYDPSHLPQSISDLDDEPYPKNAAQMWEWYSHRMRVRPKKQKEDIDFNFYDDTLVRDAIERTHDIAFDLIGDVQPDLSVKLPSCGISKGTSPDDVLKEMCVAGLKRLGLQNNVQYGERLEYELSVISEKEFAGYFILMKTIIDIAAERMLIGPGRGSAAGSLVNYVLGITQVDPLKYGLIFERFINPLRCLDPQLFVKTDVGPITLQNVNIGQSIMGRDGSVDVLAKRVETHRRLCKLVVGGRQIVCSPEHRWTVKREGKELEIMTKDLLLTDLLITK</sequence>
<accession>A0A0G1UVD5</accession>
<feature type="domain" description="PHP" evidence="2">
    <location>
        <begin position="23"/>
        <end position="219"/>
    </location>
</feature>
<protein>
    <submittedName>
        <fullName evidence="4">Polymerase III, alpha subunit protein</fullName>
    </submittedName>
</protein>
<feature type="compositionally biased region" description="Basic and acidic residues" evidence="1">
    <location>
        <begin position="75"/>
        <end position="84"/>
    </location>
</feature>
<dbReference type="InterPro" id="IPR011708">
    <property type="entry name" value="DNA_pol3_alpha_NTPase_dom"/>
</dbReference>
<organism evidence="4 5">
    <name type="scientific">Candidatus Jorgensenbacteria bacterium GW2011_GWC1_48_8</name>
    <dbReference type="NCBI Taxonomy" id="1618666"/>
    <lineage>
        <taxon>Bacteria</taxon>
        <taxon>Candidatus Joergenseniibacteriota</taxon>
    </lineage>
</organism>
<reference evidence="4 5" key="1">
    <citation type="journal article" date="2015" name="Nature">
        <title>rRNA introns, odd ribosomes, and small enigmatic genomes across a large radiation of phyla.</title>
        <authorList>
            <person name="Brown C.T."/>
            <person name="Hug L.A."/>
            <person name="Thomas B.C."/>
            <person name="Sharon I."/>
            <person name="Castelle C.J."/>
            <person name="Singh A."/>
            <person name="Wilkins M.J."/>
            <person name="Williams K.H."/>
            <person name="Banfield J.F."/>
        </authorList>
    </citation>
    <scope>NUCLEOTIDE SEQUENCE [LARGE SCALE GENOMIC DNA]</scope>
</reference>
<dbReference type="GO" id="GO:0006260">
    <property type="term" value="P:DNA replication"/>
    <property type="evidence" value="ECO:0007669"/>
    <property type="project" value="InterPro"/>
</dbReference>
<evidence type="ECO:0000313" key="5">
    <source>
        <dbReference type="Proteomes" id="UP000034600"/>
    </source>
</evidence>
<dbReference type="SUPFAM" id="SSF51294">
    <property type="entry name" value="Hedgehog/intein (Hint) domain"/>
    <property type="match status" value="1"/>
</dbReference>
<feature type="region of interest" description="Disordered" evidence="1">
    <location>
        <begin position="75"/>
        <end position="101"/>
    </location>
</feature>
<comment type="caution">
    <text evidence="4">The sequence shown here is derived from an EMBL/GenBank/DDBJ whole genome shotgun (WGS) entry which is preliminary data.</text>
</comment>
<dbReference type="PATRIC" id="fig|1618666.3.peg.606"/>
<dbReference type="InterPro" id="IPR036844">
    <property type="entry name" value="Hint_dom_sf"/>
</dbReference>
<dbReference type="InterPro" id="IPR004805">
    <property type="entry name" value="DnaE2/DnaE/PolC"/>
</dbReference>
<dbReference type="EMBL" id="LCPO01000031">
    <property type="protein sequence ID" value="KKU98214.1"/>
    <property type="molecule type" value="Genomic_DNA"/>
</dbReference>
<evidence type="ECO:0000259" key="2">
    <source>
        <dbReference type="Pfam" id="PF02811"/>
    </source>
</evidence>
<dbReference type="PANTHER" id="PTHR32294:SF0">
    <property type="entry name" value="DNA POLYMERASE III SUBUNIT ALPHA"/>
    <property type="match status" value="1"/>
</dbReference>
<evidence type="ECO:0000259" key="3">
    <source>
        <dbReference type="Pfam" id="PF07733"/>
    </source>
</evidence>
<evidence type="ECO:0000313" key="4">
    <source>
        <dbReference type="EMBL" id="KKU98214.1"/>
    </source>
</evidence>
<gene>
    <name evidence="4" type="ORF">UY32_C0031G0006</name>
</gene>
<dbReference type="SUPFAM" id="SSF89550">
    <property type="entry name" value="PHP domain-like"/>
    <property type="match status" value="1"/>
</dbReference>
<name>A0A0G1UVD5_9BACT</name>
<dbReference type="Proteomes" id="UP000034600">
    <property type="component" value="Unassembled WGS sequence"/>
</dbReference>
<proteinExistence type="predicted"/>
<dbReference type="Pfam" id="PF07733">
    <property type="entry name" value="DNA_pol3_alpha"/>
    <property type="match status" value="1"/>
</dbReference>